<dbReference type="GO" id="GO:0008174">
    <property type="term" value="F:mRNA methyltransferase activity"/>
    <property type="evidence" value="ECO:0007669"/>
    <property type="project" value="UniProtKB-UniRule"/>
</dbReference>
<protein>
    <recommendedName>
        <fullName evidence="10">RNA helicase</fullName>
    </recommendedName>
</protein>
<evidence type="ECO:0008006" key="10">
    <source>
        <dbReference type="Google" id="ProtNLM"/>
    </source>
</evidence>
<keyword evidence="2" id="KW-0548">Nucleotidyltransferase</keyword>
<dbReference type="GO" id="GO:0003968">
    <property type="term" value="F:RNA-directed RNA polymerase activity"/>
    <property type="evidence" value="ECO:0007669"/>
    <property type="project" value="InterPro"/>
</dbReference>
<dbReference type="EMBL" id="MW355888">
    <property type="protein sequence ID" value="QWY79458.1"/>
    <property type="molecule type" value="Genomic_RNA"/>
</dbReference>
<dbReference type="GO" id="GO:0003723">
    <property type="term" value="F:RNA binding"/>
    <property type="evidence" value="ECO:0007669"/>
    <property type="project" value="InterPro"/>
</dbReference>
<feature type="domain" description="RdRp catalytic" evidence="6">
    <location>
        <begin position="2294"/>
        <end position="2406"/>
    </location>
</feature>
<evidence type="ECO:0000313" key="9">
    <source>
        <dbReference type="EMBL" id="QWY79458.1"/>
    </source>
</evidence>
<dbReference type="InterPro" id="IPR001788">
    <property type="entry name" value="RNA-dep_RNA_pol_alsuvir"/>
</dbReference>
<evidence type="ECO:0000256" key="2">
    <source>
        <dbReference type="ARBA" id="ARBA00022695"/>
    </source>
</evidence>
<evidence type="ECO:0000259" key="6">
    <source>
        <dbReference type="PROSITE" id="PS50507"/>
    </source>
</evidence>
<dbReference type="InterPro" id="IPR027417">
    <property type="entry name" value="P-loop_NTPase"/>
</dbReference>
<dbReference type="SUPFAM" id="SSF52540">
    <property type="entry name" value="P-loop containing nucleoside triphosphate hydrolases"/>
    <property type="match status" value="1"/>
</dbReference>
<evidence type="ECO:0000259" key="7">
    <source>
        <dbReference type="PROSITE" id="PS51657"/>
    </source>
</evidence>
<keyword evidence="4" id="KW-0693">Viral RNA replication</keyword>
<feature type="compositionally biased region" description="Polar residues" evidence="5">
    <location>
        <begin position="1023"/>
        <end position="1033"/>
    </location>
</feature>
<dbReference type="PROSITE" id="PS51743">
    <property type="entry name" value="ALPHAVIRUS_MT"/>
    <property type="match status" value="1"/>
</dbReference>
<dbReference type="GO" id="GO:0006351">
    <property type="term" value="P:DNA-templated transcription"/>
    <property type="evidence" value="ECO:0007669"/>
    <property type="project" value="InterPro"/>
</dbReference>
<dbReference type="SUPFAM" id="SSF56672">
    <property type="entry name" value="DNA/RNA polymerases"/>
    <property type="match status" value="1"/>
</dbReference>
<evidence type="ECO:0000256" key="5">
    <source>
        <dbReference type="SAM" id="MobiDB-lite"/>
    </source>
</evidence>
<feature type="compositionally biased region" description="Basic and acidic residues" evidence="5">
    <location>
        <begin position="954"/>
        <end position="971"/>
    </location>
</feature>
<dbReference type="GO" id="GO:0006396">
    <property type="term" value="P:RNA processing"/>
    <property type="evidence" value="ECO:0007669"/>
    <property type="project" value="InterPro"/>
</dbReference>
<dbReference type="InterPro" id="IPR002588">
    <property type="entry name" value="Alphavirus-like_MT_dom"/>
</dbReference>
<gene>
    <name evidence="9" type="ORF">DerpV4_gp1</name>
</gene>
<organism evidence="9">
    <name type="scientific">Dermatophagoides pteronyssinus virus 4</name>
    <dbReference type="NCBI Taxonomy" id="2851131"/>
    <lineage>
        <taxon>Viruses</taxon>
        <taxon>Riboviria</taxon>
    </lineage>
</organism>
<keyword evidence="3" id="KW-0547">Nucleotide-binding</keyword>
<evidence type="ECO:0000256" key="3">
    <source>
        <dbReference type="ARBA" id="ARBA00022840"/>
    </source>
</evidence>
<feature type="region of interest" description="Disordered" evidence="5">
    <location>
        <begin position="954"/>
        <end position="1033"/>
    </location>
</feature>
<dbReference type="Gene3D" id="3.40.50.300">
    <property type="entry name" value="P-loop containing nucleotide triphosphate hydrolases"/>
    <property type="match status" value="2"/>
</dbReference>
<keyword evidence="3" id="KW-0067">ATP-binding</keyword>
<feature type="domain" description="(+)RNA virus helicase C-terminal" evidence="7">
    <location>
        <begin position="1428"/>
        <end position="1734"/>
    </location>
</feature>
<dbReference type="Pfam" id="PF00978">
    <property type="entry name" value="RdRP_2"/>
    <property type="match status" value="1"/>
</dbReference>
<dbReference type="InterPro" id="IPR043502">
    <property type="entry name" value="DNA/RNA_pol_sf"/>
</dbReference>
<feature type="compositionally biased region" description="Acidic residues" evidence="5">
    <location>
        <begin position="1010"/>
        <end position="1020"/>
    </location>
</feature>
<evidence type="ECO:0000259" key="8">
    <source>
        <dbReference type="PROSITE" id="PS51743"/>
    </source>
</evidence>
<sequence>MSVYQRLAAMRLYEAFDPLLTYYRQQDSRHPPPVNIIYGLTTVELSFAYLLGFEIDDFVRPNNAPVSTPTLLSLARFIDRYPSADIEIVMDVLLRPSAMPITLRLQSLCTVTGYNIVLAQNNVVKMTIPGSIHRVTIGFMVTTEYGRIVNINVFVPHRFDPRRITSTVVDDKYLNQMFELVGDLLPTNYNVLNSNKITVPYHLSETEQQHVIDAFPNLDIEFSARIANIPHPVSRSIDMCFNKCVNDYVYRTVENPESVWDFAGRITDQPHQPFVVQPISIDTRDAARSISDHDTVVNKLGKANNIMSIASCLVSLSRFDVAHRDAILNRINHCADGPSMNSTIYAVLRQLIDKPICNQPITNNVSIEAECIVLRHVAYNIHPEQLLRAMANGPTKVAFVTMHYMPAIEICDSVTDKITNHILKRDGKSIIGMFRSDFSNCYRTSLNNYLAWVHLPASITVDDVNFYCEMKMMVNSLVLFSIQKVNAPKSDLPRPLYGNTDTLIVGVSSTNEHPEFVVLQIDSNDLKSLESSAHALTSRPTYDLLASLLNSHTYRIMVNKTFISNKAMVSLTTSEMDIMKPYLDSMWVRSQSRATWRIFRKHKEYLPIYTQPINMLATLLPVPLFKSKSVVELPLPKFVSRFILAPVPFFQRTIYGFASRLLTSFKPSSTDATPEWIANVAENIENLRSPGFDQITIEIDQYTPLPMPADVPVPYLRAELSRIVYRVCGLVHSKLAKPATQIATSIHNYICPQPYIHPDSVPIIIEQPEGVLKSFVNGVFRCIGRMFRKLFFVDFFTLDRREKFNAIGLTLKSKPLAVLVAGYITYRVLKVLIERIQSGSLLCFDRRAYIERQFGFRPHHYPFAEFIVLPFMSTYYLRFCFGESRWCSLPVYIGVVCSVLKVIFNEYSSRRITDHNNLMDKYYYDACRTTNPRRDMIPVRLRTHNLMADRYHEFPYTDENPKPVDHDRKPPTDLINQKIDDLGSFPADDLALLPPPARASTPNNSRDGGDNDDDDDDDDLGGTNTMNDEQLDATNNTVESAVRIAFDQIVPTIKGAGIPSISFEEIQKLTSTGRANIVNHVDKTTAIYMLLKLIHHQKPNIKFVLVDCFGASYRVMNRLSGIFNSAPVIVVDHAYSREQLRELCNWRYTSRIEFSQLVRRADSFEDNIVFVVNVRDDEINSSIRQNLSRASSAVIEYSKNESENSVPLPFQEKFSSSSIISDAIARARQVRLVDCYSCNIVHRLHTDTRLPDYVQSVLDTAHKPRNKCSSPKVGTSVTVDLLHQNLVARLDVARTYMGYRDQMIGPKPERAYSFPGPIDTWPWIYLPKIRFGDHIVDNYNCVADYLLRESSMVHMILCQLHEDIDRYKKFTKHHEPPPFENAKTAMSEYYYQFSSHKLVHYSTAAAVVNNTGESLSGFYTNDELKFFYPMHILDCNWARRHVIHYRLQTITHFDGIAGCGKTTKIKELISCFGVNKVLVVTQSKAGAREISPSTMTMGGFLQNVTKLTSAYDVAVIDEAAMMHPGQIILFAAISGVRHLFMFGDSNQINFINRDSSYTRPLPSMSVKISKVRLDHTYRCPLDALAVAFDCYQRPLTTSNNIKSSIRFLERVQLNSLVTKFASFDLILCMTQLEKKELVNLCPKLNRIKTVHEAQGASVENVLFVRTQTKPLELFKLDQNKLNPHMLVAVTRHTKQFVYATVMPKESDSFASIIQQSISRNIGSGVVKYVPSHSDELTNRIDMKLFRDIRPGGKVVFHRSFLSTMAVHRHENLKDKNILVRVRENPHQPLTIFRVTDTDVITSMSSDVMKVTNNHLAKLTEVDENTDLLVQSAGCQKVRFDPWNRIGRKVDNLCWWTTFAPLFRLIDLGCASRAAKAMGFRVGDRPVVPDLLQFIASKLAAPISTTPCCDDSSLHYWRFTGQHCTKCLLFKLTENDVAFHVEPATASNATHAVCYRMLPAMPMPTSKGVGINFNDLSSSQLQPKFDFPHDLSVSPPTIDVPNPLTGPLHDAHTVENVNYGIGQPIPYDVVVEQRVIYPNTQPILHSPISFAPLAQIEYDRIAKSIIGVNTEFDYFINSHVGMTDVQTSNVNINQMKLYKPRKFVPFRNPSIIKTNWYPNNKSDNVTMIQAINERNWNVPKLQGPTSSIIYSYASLNRFIDTYLVPDARKLSAEFQSKPIVGSKQYVDQWLSILPKKKRDKYLSTNLALNQMDFKYTATLKTKNKSTGEATIDIKAPKGQVINAMDTCAMFHLVPVIREATDRLRMLLKPQFLMAIGYSEDYMNRWINHYNPPVDSSFYEIDFSAFDKSIGPPHLQLFIDLLKFLGVEKHYLDLWYYTHVFTKSRTMNGISWYTVCQTKSGDPATAFSNTFYSMSALAELCQQVNPIVAMFMGDDSLLISSEDVALPNFDIDLGIKHGFQAKLMKPKAAQFCGYYLVNYNNTWRFVTDPIKRFEKLGCQDNPETIILGQQFIGLQDRCQSLNSYEFNVALDIALQKRYSIDLSFSNLIQFVYSISTNPVDYFKMFGLRLCDRDIKKILSEAKKRNLAEIATHLSESDLC</sequence>
<name>A0A8F3E154_9VIRU</name>
<evidence type="ECO:0000256" key="1">
    <source>
        <dbReference type="ARBA" id="ARBA00022679"/>
    </source>
</evidence>
<proteinExistence type="predicted"/>
<accession>A0A8F3E154</accession>
<dbReference type="Pfam" id="PF01443">
    <property type="entry name" value="Viral_helicase1"/>
    <property type="match status" value="1"/>
</dbReference>
<evidence type="ECO:0000256" key="4">
    <source>
        <dbReference type="ARBA" id="ARBA00022953"/>
    </source>
</evidence>
<dbReference type="PROSITE" id="PS51657">
    <property type="entry name" value="PSRV_HELICASE"/>
    <property type="match status" value="1"/>
</dbReference>
<feature type="domain" description="Alphavirus-like MT" evidence="8">
    <location>
        <begin position="222"/>
        <end position="453"/>
    </location>
</feature>
<dbReference type="GO" id="GO:0016556">
    <property type="term" value="P:mRNA modification"/>
    <property type="evidence" value="ECO:0007669"/>
    <property type="project" value="InterPro"/>
</dbReference>
<dbReference type="PROSITE" id="PS50507">
    <property type="entry name" value="RDRP_SSRNA_POS"/>
    <property type="match status" value="1"/>
</dbReference>
<keyword evidence="1" id="KW-0808">Transferase</keyword>
<dbReference type="GO" id="GO:0039694">
    <property type="term" value="P:viral RNA genome replication"/>
    <property type="evidence" value="ECO:0007669"/>
    <property type="project" value="InterPro"/>
</dbReference>
<dbReference type="InterPro" id="IPR007094">
    <property type="entry name" value="RNA-dir_pol_PSvirus"/>
</dbReference>
<reference evidence="9" key="1">
    <citation type="journal article" date="2021" name="Allergy">
        <title>RNA viruses in the house dust mite Dermatophagoides pteronyssinus, detection in environmental samples and in commercial allergen extracts used for in vivo diagnosis.</title>
        <authorList>
            <person name="Vidal-Quist J.C."/>
            <person name="Vidal C."/>
            <person name="Escolar F."/>
            <person name="Lambrecht B.N."/>
            <person name="Rombauts S."/>
            <person name="Hernandez-Crespo P."/>
        </authorList>
    </citation>
    <scope>NUCLEOTIDE SEQUENCE</scope>
</reference>
<dbReference type="InterPro" id="IPR027351">
    <property type="entry name" value="(+)RNA_virus_helicase_core_dom"/>
</dbReference>
<dbReference type="GO" id="GO:0005524">
    <property type="term" value="F:ATP binding"/>
    <property type="evidence" value="ECO:0007669"/>
    <property type="project" value="UniProtKB-KW"/>
</dbReference>